<evidence type="ECO:0000313" key="2">
    <source>
        <dbReference type="Proteomes" id="UP000064412"/>
    </source>
</evidence>
<proteinExistence type="predicted"/>
<evidence type="ECO:0000313" key="1">
    <source>
        <dbReference type="EMBL" id="KUY16964.1"/>
    </source>
</evidence>
<dbReference type="AlphaFoldDB" id="A0ABD4DIG2"/>
<protein>
    <submittedName>
        <fullName evidence="1">Uncharacterized protein</fullName>
    </submittedName>
</protein>
<comment type="caution">
    <text evidence="1">The sequence shown here is derived from an EMBL/GenBank/DDBJ whole genome shotgun (WGS) entry which is preliminary data.</text>
</comment>
<reference evidence="1 2" key="1">
    <citation type="submission" date="2015-11" db="EMBL/GenBank/DDBJ databases">
        <authorList>
            <person name="Nicholson A.C."/>
            <person name="Humrighouse B.W."/>
            <person name="Graziano J."/>
            <person name="Lasker B."/>
            <person name="Whitney A.M."/>
            <person name="Mcquiston J.R."/>
        </authorList>
    </citation>
    <scope>NUCLEOTIDE SEQUENCE [LARGE SCALE GENOMIC DNA]</scope>
    <source>
        <strain evidence="1 2">G4071</strain>
    </source>
</reference>
<name>A0ABD4DIG2_ELIMR</name>
<sequence>MKKIFISYADDNMAYSLKRIGRNARKLRIFDEILLYTPEKLPDYIKSSSLMKYKRGGGYWAWKPAIIWETLQKYEEGTIVIYTDAGCSLYKTNEWSYYFDILKQKNIICFEYKNEMPEWEKFGQVSTKIKYWTKSNTINFFNNILGDGYSERFNKIWGGAILCKGKDNQFIKHWLDITLQYPNLIIDPTEEELKTENYFLAFHKHDQAVITPLAHLYDDVLILEETAETSTQAAIVASRIRVKKYRDYIIYTIKLKIYSFMGENVYNTLKGRLKKMFDK</sequence>
<dbReference type="Proteomes" id="UP000064412">
    <property type="component" value="Unassembled WGS sequence"/>
</dbReference>
<accession>A0ABD4DIG2</accession>
<dbReference type="EMBL" id="LNOI01000004">
    <property type="protein sequence ID" value="KUY16964.1"/>
    <property type="molecule type" value="Genomic_DNA"/>
</dbReference>
<gene>
    <name evidence="1" type="ORF">ATB95_11290</name>
</gene>
<dbReference type="RefSeq" id="WP_059345010.1">
    <property type="nucleotide sequence ID" value="NZ_CP140570.1"/>
</dbReference>
<organism evidence="1 2">
    <name type="scientific">Elizabethkingia miricola</name>
    <name type="common">Chryseobacterium miricola</name>
    <dbReference type="NCBI Taxonomy" id="172045"/>
    <lineage>
        <taxon>Bacteria</taxon>
        <taxon>Pseudomonadati</taxon>
        <taxon>Bacteroidota</taxon>
        <taxon>Flavobacteriia</taxon>
        <taxon>Flavobacteriales</taxon>
        <taxon>Weeksellaceae</taxon>
        <taxon>Elizabethkingia</taxon>
    </lineage>
</organism>